<dbReference type="InterPro" id="IPR020613">
    <property type="entry name" value="Thiolase_CS"/>
</dbReference>
<keyword evidence="3 7" id="KW-0808">Transferase</keyword>
<dbReference type="Gene3D" id="3.40.47.10">
    <property type="match status" value="2"/>
</dbReference>
<evidence type="ECO:0000256" key="4">
    <source>
        <dbReference type="ARBA" id="ARBA00023315"/>
    </source>
</evidence>
<dbReference type="EMBL" id="AENN01000017">
    <property type="protein sequence ID" value="EFR30694.1"/>
    <property type="molecule type" value="Genomic_DNA"/>
</dbReference>
<comment type="similarity">
    <text evidence="1 7">Belongs to the thiolase-like superfamily. Thiolase family.</text>
</comment>
<dbReference type="InterPro" id="IPR020616">
    <property type="entry name" value="Thiolase_N"/>
</dbReference>
<dbReference type="InterPro" id="IPR020610">
    <property type="entry name" value="Thiolase_AS"/>
</dbReference>
<dbReference type="FunFam" id="3.40.47.10:FF:000010">
    <property type="entry name" value="Acetyl-CoA acetyltransferase (Thiolase)"/>
    <property type="match status" value="1"/>
</dbReference>
<dbReference type="InterPro" id="IPR002155">
    <property type="entry name" value="Thiolase"/>
</dbReference>
<dbReference type="InterPro" id="IPR020617">
    <property type="entry name" value="Thiolase_C"/>
</dbReference>
<dbReference type="Pfam" id="PF02803">
    <property type="entry name" value="Thiolase_C"/>
    <property type="match status" value="1"/>
</dbReference>
<reference evidence="10 11" key="1">
    <citation type="submission" date="2010-10" db="EMBL/GenBank/DDBJ databases">
        <authorList>
            <person name="Durkin A.S."/>
            <person name="Madupu R."/>
            <person name="Torralba M."/>
            <person name="Gillis M."/>
            <person name="Methe B."/>
            <person name="Sutton G."/>
            <person name="Nelson K.E."/>
        </authorList>
    </citation>
    <scope>NUCLEOTIDE SEQUENCE [LARGE SCALE GENOMIC DNA]</scope>
    <source>
        <strain evidence="10 11">ACS-139-V-Col8</strain>
    </source>
</reference>
<dbReference type="eggNOG" id="COG0183">
    <property type="taxonomic scope" value="Bacteria"/>
</dbReference>
<evidence type="ECO:0000259" key="8">
    <source>
        <dbReference type="Pfam" id="PF00108"/>
    </source>
</evidence>
<evidence type="ECO:0000256" key="2">
    <source>
        <dbReference type="ARBA" id="ARBA00012705"/>
    </source>
</evidence>
<dbReference type="PANTHER" id="PTHR18919:SF107">
    <property type="entry name" value="ACETYL-COA ACETYLTRANSFERASE, CYTOSOLIC"/>
    <property type="match status" value="1"/>
</dbReference>
<sequence>MKKNLDQIVIVGAARTPVGAFLGNLKTVKVQDLGVTALKGAVERAGIKMEDIDEVIAGHVVGSPTSSNIGRVVGLDAGVPIEKTGYTVNRLCGSGIQSAVNAVQVLQTTDKKVIAAGGAESLSRAPYFLPEEVRYQGFRTGDQQLIDSNTMIHTGCVGKEFPEIIHMGQTAEKLAQMYDISREEQDKFALNSQAKAKKAIESGRLAQEIVPVEVKDRKGNVTVVDTDSHPKPDTTMEKLAKLRPAFVKDGSVTAGNASGLNDGAAFEIFTTADYAKDNGLEVMAKVVDYAITGCSPDVMGLGPVESVREILKRNDMTLEDIAVLEINEAFAAQTIACTKELGNEPGTALYERLNPNGGAVALGHPLGCTGARIITSICYEFKNRPDIKYAIASACIGGGMGIAMLFENGYYQG</sequence>
<dbReference type="SUPFAM" id="SSF53901">
    <property type="entry name" value="Thiolase-like"/>
    <property type="match status" value="2"/>
</dbReference>
<evidence type="ECO:0000313" key="10">
    <source>
        <dbReference type="EMBL" id="EFR30694.1"/>
    </source>
</evidence>
<evidence type="ECO:0000256" key="6">
    <source>
        <dbReference type="PIRSR" id="PIRSR000429-1"/>
    </source>
</evidence>
<evidence type="ECO:0000256" key="5">
    <source>
        <dbReference type="ARBA" id="ARBA00030755"/>
    </source>
</evidence>
<dbReference type="PROSITE" id="PS00737">
    <property type="entry name" value="THIOLASE_2"/>
    <property type="match status" value="1"/>
</dbReference>
<accession>E4KQQ2</accession>
<dbReference type="EC" id="2.3.1.9" evidence="2"/>
<dbReference type="PIRSF" id="PIRSF000429">
    <property type="entry name" value="Ac-CoA_Ac_transf"/>
    <property type="match status" value="1"/>
</dbReference>
<comment type="caution">
    <text evidence="10">The sequence shown here is derived from an EMBL/GenBank/DDBJ whole genome shotgun (WGS) entry which is preliminary data.</text>
</comment>
<dbReference type="Pfam" id="PF00108">
    <property type="entry name" value="Thiolase_N"/>
    <property type="match status" value="1"/>
</dbReference>
<proteinExistence type="inferred from homology"/>
<dbReference type="AlphaFoldDB" id="E4KQQ2"/>
<keyword evidence="4 7" id="KW-0012">Acyltransferase</keyword>
<feature type="active site" description="Proton acceptor" evidence="6">
    <location>
        <position position="395"/>
    </location>
</feature>
<dbReference type="STRING" id="908337.HMPREF9257_0611"/>
<organism evidence="10 11">
    <name type="scientific">Eremococcus coleocola ACS-139-V-Col8</name>
    <dbReference type="NCBI Taxonomy" id="908337"/>
    <lineage>
        <taxon>Bacteria</taxon>
        <taxon>Bacillati</taxon>
        <taxon>Bacillota</taxon>
        <taxon>Bacilli</taxon>
        <taxon>Lactobacillales</taxon>
        <taxon>Aerococcaceae</taxon>
        <taxon>Eremococcus</taxon>
    </lineage>
</organism>
<keyword evidence="11" id="KW-1185">Reference proteome</keyword>
<dbReference type="PROSITE" id="PS00099">
    <property type="entry name" value="THIOLASE_3"/>
    <property type="match status" value="1"/>
</dbReference>
<evidence type="ECO:0000256" key="7">
    <source>
        <dbReference type="RuleBase" id="RU003557"/>
    </source>
</evidence>
<dbReference type="GO" id="GO:0003985">
    <property type="term" value="F:acetyl-CoA C-acetyltransferase activity"/>
    <property type="evidence" value="ECO:0007669"/>
    <property type="project" value="UniProtKB-EC"/>
</dbReference>
<dbReference type="InterPro" id="IPR016039">
    <property type="entry name" value="Thiolase-like"/>
</dbReference>
<feature type="active site" description="Proton acceptor" evidence="6">
    <location>
        <position position="364"/>
    </location>
</feature>
<feature type="domain" description="Thiolase C-terminal" evidence="9">
    <location>
        <begin position="281"/>
        <end position="407"/>
    </location>
</feature>
<dbReference type="GO" id="GO:0006635">
    <property type="term" value="P:fatty acid beta-oxidation"/>
    <property type="evidence" value="ECO:0007669"/>
    <property type="project" value="TreeGrafter"/>
</dbReference>
<feature type="active site" description="Acyl-thioester intermediate" evidence="6">
    <location>
        <position position="92"/>
    </location>
</feature>
<name>E4KQQ2_9LACT</name>
<evidence type="ECO:0000256" key="3">
    <source>
        <dbReference type="ARBA" id="ARBA00022679"/>
    </source>
</evidence>
<feature type="domain" description="Thiolase N-terminal" evidence="8">
    <location>
        <begin position="8"/>
        <end position="271"/>
    </location>
</feature>
<dbReference type="PANTHER" id="PTHR18919">
    <property type="entry name" value="ACETYL-COA C-ACYLTRANSFERASE"/>
    <property type="match status" value="1"/>
</dbReference>
<protein>
    <recommendedName>
        <fullName evidence="2">acetyl-CoA C-acetyltransferase</fullName>
        <ecNumber evidence="2">2.3.1.9</ecNumber>
    </recommendedName>
    <alternativeName>
        <fullName evidence="5">Acetoacetyl-CoA thiolase</fullName>
    </alternativeName>
</protein>
<dbReference type="NCBIfam" id="TIGR01930">
    <property type="entry name" value="AcCoA-C-Actrans"/>
    <property type="match status" value="1"/>
</dbReference>
<dbReference type="Proteomes" id="UP000005990">
    <property type="component" value="Unassembled WGS sequence"/>
</dbReference>
<dbReference type="CDD" id="cd00751">
    <property type="entry name" value="thiolase"/>
    <property type="match status" value="1"/>
</dbReference>
<dbReference type="OrthoDB" id="9764892at2"/>
<evidence type="ECO:0000313" key="11">
    <source>
        <dbReference type="Proteomes" id="UP000005990"/>
    </source>
</evidence>
<evidence type="ECO:0000256" key="1">
    <source>
        <dbReference type="ARBA" id="ARBA00010982"/>
    </source>
</evidence>
<dbReference type="RefSeq" id="WP_006418854.1">
    <property type="nucleotide sequence ID" value="NZ_AENN01000017.1"/>
</dbReference>
<evidence type="ECO:0000259" key="9">
    <source>
        <dbReference type="Pfam" id="PF02803"/>
    </source>
</evidence>
<gene>
    <name evidence="10" type="ORF">HMPREF9257_0611</name>
</gene>